<evidence type="ECO:0000313" key="4">
    <source>
        <dbReference type="Proteomes" id="UP001195422"/>
    </source>
</evidence>
<accession>A0ABS4XMF2</accession>
<dbReference type="InterPro" id="IPR012914">
    <property type="entry name" value="PucR_dom"/>
</dbReference>
<sequence length="535" mass="59274">MAIREDFSAFHTVCPESSMLTVEQLLRMPSVLVGRPQVFATPDELLRTIGWAHILENFEAAEFLRGNELVLTTAIGWDEDPDFERYAASMAQLNVAALVLELSERLPAVPQGLVDACNNFALPLIVMHRPVAFVEITEAIHQWLFAQQTQRVKAGREITEHFTKSMHQGTPTDAILMDCARMLSSTVLLEDSGYNIQNYASVDILPRNYFEQWQHRSRASHNSGNSDRHAVPIRMHGKLFGSLICPKEAAHPAGVEHVLTMAATAIGADLLRRPESRLWSLGTGRGLLEDLQSGMESNLEFVHGQLEAAGLPIEDSVLHGFAIRLAGGSDFQLAANELESELRPLANCLIGVIRAPHPKLFGIFSYRHDVRGSFDLAQLRKIRSAACFDGALYLGPAARGLAQGQNSMNQAVAACDLGLNSRDELVHAAEYPLALLAHELRHEPTLQRLPQEQLSGILALDTRHRIEFLRVLEAYLASPTNRSQAASLSHLSRSVFYQRLTALEQLLEADLNDARTLTILTLSLLVYRQSHQEAS</sequence>
<comment type="caution">
    <text evidence="3">The sequence shown here is derived from an EMBL/GenBank/DDBJ whole genome shotgun (WGS) entry which is preliminary data.</text>
</comment>
<proteinExistence type="predicted"/>
<dbReference type="InterPro" id="IPR042070">
    <property type="entry name" value="PucR_C-HTH_sf"/>
</dbReference>
<protein>
    <submittedName>
        <fullName evidence="3">Purine catabolism regulator</fullName>
    </submittedName>
</protein>
<evidence type="ECO:0000259" key="2">
    <source>
        <dbReference type="Pfam" id="PF13556"/>
    </source>
</evidence>
<evidence type="ECO:0000313" key="3">
    <source>
        <dbReference type="EMBL" id="MBP2397682.1"/>
    </source>
</evidence>
<dbReference type="Gene3D" id="1.10.10.2840">
    <property type="entry name" value="PucR C-terminal helix-turn-helix domain"/>
    <property type="match status" value="1"/>
</dbReference>
<name>A0ABS4XMF2_GLUPR</name>
<dbReference type="InterPro" id="IPR025736">
    <property type="entry name" value="PucR_C-HTH_dom"/>
</dbReference>
<dbReference type="InterPro" id="IPR051448">
    <property type="entry name" value="CdaR-like_regulators"/>
</dbReference>
<dbReference type="Pfam" id="PF07905">
    <property type="entry name" value="PucR"/>
    <property type="match status" value="1"/>
</dbReference>
<feature type="domain" description="PucR C-terminal helix-turn-helix" evidence="2">
    <location>
        <begin position="469"/>
        <end position="525"/>
    </location>
</feature>
<dbReference type="PANTHER" id="PTHR33744">
    <property type="entry name" value="CARBOHYDRATE DIACID REGULATOR"/>
    <property type="match status" value="1"/>
</dbReference>
<dbReference type="Pfam" id="PF13556">
    <property type="entry name" value="HTH_30"/>
    <property type="match status" value="1"/>
</dbReference>
<dbReference type="RefSeq" id="WP_188948137.1">
    <property type="nucleotide sequence ID" value="NZ_BMPH01000005.1"/>
</dbReference>
<feature type="domain" description="Purine catabolism PurC-like" evidence="1">
    <location>
        <begin position="25"/>
        <end position="143"/>
    </location>
</feature>
<gene>
    <name evidence="3" type="ORF">JOF39_000763</name>
</gene>
<keyword evidence="4" id="KW-1185">Reference proteome</keyword>
<evidence type="ECO:0000259" key="1">
    <source>
        <dbReference type="Pfam" id="PF07905"/>
    </source>
</evidence>
<reference evidence="3 4" key="1">
    <citation type="submission" date="2021-03" db="EMBL/GenBank/DDBJ databases">
        <title>Sequencing the genomes of 1000 actinobacteria strains.</title>
        <authorList>
            <person name="Klenk H.-P."/>
        </authorList>
    </citation>
    <scope>NUCLEOTIDE SEQUENCE [LARGE SCALE GENOMIC DNA]</scope>
    <source>
        <strain evidence="3 4">DSM 20168</strain>
    </source>
</reference>
<organism evidence="3 4">
    <name type="scientific">Glutamicibacter protophormiae</name>
    <name type="common">Brevibacterium protophormiae</name>
    <dbReference type="NCBI Taxonomy" id="37930"/>
    <lineage>
        <taxon>Bacteria</taxon>
        <taxon>Bacillati</taxon>
        <taxon>Actinomycetota</taxon>
        <taxon>Actinomycetes</taxon>
        <taxon>Micrococcales</taxon>
        <taxon>Micrococcaceae</taxon>
        <taxon>Glutamicibacter</taxon>
    </lineage>
</organism>
<dbReference type="PANTHER" id="PTHR33744:SF1">
    <property type="entry name" value="DNA-BINDING TRANSCRIPTIONAL ACTIVATOR ADER"/>
    <property type="match status" value="1"/>
</dbReference>
<dbReference type="EMBL" id="JAGIOJ010000001">
    <property type="protein sequence ID" value="MBP2397682.1"/>
    <property type="molecule type" value="Genomic_DNA"/>
</dbReference>
<dbReference type="Proteomes" id="UP001195422">
    <property type="component" value="Unassembled WGS sequence"/>
</dbReference>